<name>A0A6B0U5Z3_IXORI</name>
<organism evidence="2">
    <name type="scientific">Ixodes ricinus</name>
    <name type="common">Common tick</name>
    <name type="synonym">Acarus ricinus</name>
    <dbReference type="NCBI Taxonomy" id="34613"/>
    <lineage>
        <taxon>Eukaryota</taxon>
        <taxon>Metazoa</taxon>
        <taxon>Ecdysozoa</taxon>
        <taxon>Arthropoda</taxon>
        <taxon>Chelicerata</taxon>
        <taxon>Arachnida</taxon>
        <taxon>Acari</taxon>
        <taxon>Parasitiformes</taxon>
        <taxon>Ixodida</taxon>
        <taxon>Ixodoidea</taxon>
        <taxon>Ixodidae</taxon>
        <taxon>Ixodinae</taxon>
        <taxon>Ixodes</taxon>
    </lineage>
</organism>
<feature type="chain" id="PRO_5025479595" evidence="1">
    <location>
        <begin position="27"/>
        <end position="79"/>
    </location>
</feature>
<proteinExistence type="predicted"/>
<protein>
    <submittedName>
        <fullName evidence="2">Putative secreted protein</fullName>
    </submittedName>
</protein>
<evidence type="ECO:0000256" key="1">
    <source>
        <dbReference type="SAM" id="SignalP"/>
    </source>
</evidence>
<reference evidence="2" key="1">
    <citation type="submission" date="2019-12" db="EMBL/GenBank/DDBJ databases">
        <title>An insight into the sialome of adult female Ixodes ricinus ticks feeding for 6 days.</title>
        <authorList>
            <person name="Perner J."/>
            <person name="Ribeiro J.M.C."/>
        </authorList>
    </citation>
    <scope>NUCLEOTIDE SEQUENCE</scope>
    <source>
        <strain evidence="2">Semi-engorged</strain>
        <tissue evidence="2">Salivary glands</tissue>
    </source>
</reference>
<feature type="signal peptide" evidence="1">
    <location>
        <begin position="1"/>
        <end position="26"/>
    </location>
</feature>
<keyword evidence="1" id="KW-0732">Signal</keyword>
<accession>A0A6B0U5Z3</accession>
<dbReference type="EMBL" id="GIFC01002131">
    <property type="protein sequence ID" value="MXU84214.1"/>
    <property type="molecule type" value="Transcribed_RNA"/>
</dbReference>
<evidence type="ECO:0000313" key="2">
    <source>
        <dbReference type="EMBL" id="MXU84214.1"/>
    </source>
</evidence>
<sequence>MLKESKCRLWVLTIVVCGVFEPLSFSKYSQESLYIFLLLYICKSAKRHSNYYLLFVDPIFVKIPKHAFVNNCDLNCGFF</sequence>
<dbReference type="AlphaFoldDB" id="A0A6B0U5Z3"/>